<evidence type="ECO:0000313" key="1">
    <source>
        <dbReference type="EMBL" id="KAK5059813.1"/>
    </source>
</evidence>
<organism evidence="1 2">
    <name type="scientific">Exophiala bonariae</name>
    <dbReference type="NCBI Taxonomy" id="1690606"/>
    <lineage>
        <taxon>Eukaryota</taxon>
        <taxon>Fungi</taxon>
        <taxon>Dikarya</taxon>
        <taxon>Ascomycota</taxon>
        <taxon>Pezizomycotina</taxon>
        <taxon>Eurotiomycetes</taxon>
        <taxon>Chaetothyriomycetidae</taxon>
        <taxon>Chaetothyriales</taxon>
        <taxon>Herpotrichiellaceae</taxon>
        <taxon>Exophiala</taxon>
    </lineage>
</organism>
<dbReference type="Proteomes" id="UP001358417">
    <property type="component" value="Unassembled WGS sequence"/>
</dbReference>
<comment type="caution">
    <text evidence="1">The sequence shown here is derived from an EMBL/GenBank/DDBJ whole genome shotgun (WGS) entry which is preliminary data.</text>
</comment>
<dbReference type="GeneID" id="89977854"/>
<dbReference type="RefSeq" id="XP_064709634.1">
    <property type="nucleotide sequence ID" value="XM_064853235.1"/>
</dbReference>
<reference evidence="1 2" key="1">
    <citation type="submission" date="2023-08" db="EMBL/GenBank/DDBJ databases">
        <title>Black Yeasts Isolated from many extreme environments.</title>
        <authorList>
            <person name="Coleine C."/>
            <person name="Stajich J.E."/>
            <person name="Selbmann L."/>
        </authorList>
    </citation>
    <scope>NUCLEOTIDE SEQUENCE [LARGE SCALE GENOMIC DNA]</scope>
    <source>
        <strain evidence="1 2">CCFEE 5792</strain>
    </source>
</reference>
<accession>A0AAV9NMS3</accession>
<gene>
    <name evidence="1" type="ORF">LTR84_009696</name>
</gene>
<evidence type="ECO:0000313" key="2">
    <source>
        <dbReference type="Proteomes" id="UP001358417"/>
    </source>
</evidence>
<protein>
    <recommendedName>
        <fullName evidence="3">Clr5 domain-containing protein</fullName>
    </recommendedName>
</protein>
<dbReference type="EMBL" id="JAVRRD010000004">
    <property type="protein sequence ID" value="KAK5059813.1"/>
    <property type="molecule type" value="Genomic_DNA"/>
</dbReference>
<name>A0AAV9NMS3_9EURO</name>
<sequence length="433" mass="49532">MRPMQVVFIHHNQTGGRLSQASTTKAWAHIGKRSWQPRPEHLTFKIWEPQEKDPGPEGYYDLKGQETVTVSFRRLQQAYVAKTGLQNIDPPEQLALVENTLHNAKKHFYRCAAETHPEWDRYVQNFHRVKFSIKFGVDSLRSRNYTEAFALFEYAARLLQDYLTSSALDNVTGFFDSFVPALLYAQFHKAHDVVELFLKQIRGLASISRGPMHPISAIARNLLASDITPDLVQRLMLIEVRQYYSDQPGIEHFIHGMLFEWKCCDLGQSYPIQEAEYTYQYLNDHAVINNDRPNPRFDGQFINMSMALLYLGHSKFIEAAAVLSDVPGQFAEWIERGYIFTTPPTAPLSMTGIVCSLTYLARALAGQNLHESAEAMFRMAIFAGQNHFEPDHPVSIEAMKAAADYFFSQSQKRDAGEMQEAIDARLKSYMLTM</sequence>
<dbReference type="AlphaFoldDB" id="A0AAV9NMS3"/>
<evidence type="ECO:0008006" key="3">
    <source>
        <dbReference type="Google" id="ProtNLM"/>
    </source>
</evidence>
<proteinExistence type="predicted"/>
<keyword evidence="2" id="KW-1185">Reference proteome</keyword>